<evidence type="ECO:0000256" key="1">
    <source>
        <dbReference type="SAM" id="Phobius"/>
    </source>
</evidence>
<dbReference type="STRING" id="1267423.SAMN05216290_0318"/>
<gene>
    <name evidence="2" type="ORF">SAMN05216290_0318</name>
</gene>
<evidence type="ECO:0000313" key="3">
    <source>
        <dbReference type="Proteomes" id="UP000199437"/>
    </source>
</evidence>
<evidence type="ECO:0000313" key="2">
    <source>
        <dbReference type="EMBL" id="SEV86568.1"/>
    </source>
</evidence>
<feature type="transmembrane region" description="Helical" evidence="1">
    <location>
        <begin position="12"/>
        <end position="32"/>
    </location>
</feature>
<dbReference type="Proteomes" id="UP000199437">
    <property type="component" value="Unassembled WGS sequence"/>
</dbReference>
<feature type="transmembrane region" description="Helical" evidence="1">
    <location>
        <begin position="52"/>
        <end position="70"/>
    </location>
</feature>
<feature type="transmembrane region" description="Helical" evidence="1">
    <location>
        <begin position="109"/>
        <end position="128"/>
    </location>
</feature>
<feature type="transmembrane region" description="Helical" evidence="1">
    <location>
        <begin position="77"/>
        <end position="97"/>
    </location>
</feature>
<proteinExistence type="predicted"/>
<keyword evidence="1" id="KW-1133">Transmembrane helix</keyword>
<dbReference type="GeneID" id="99985081"/>
<dbReference type="AlphaFoldDB" id="A0A1I0MEM1"/>
<protein>
    <recommendedName>
        <fullName evidence="4">DoxX-like family protein</fullName>
    </recommendedName>
</protein>
<dbReference type="EMBL" id="FOIR01000001">
    <property type="protein sequence ID" value="SEV86568.1"/>
    <property type="molecule type" value="Genomic_DNA"/>
</dbReference>
<keyword evidence="3" id="KW-1185">Reference proteome</keyword>
<dbReference type="OrthoDB" id="980756at2"/>
<keyword evidence="1" id="KW-0812">Transmembrane</keyword>
<evidence type="ECO:0008006" key="4">
    <source>
        <dbReference type="Google" id="ProtNLM"/>
    </source>
</evidence>
<reference evidence="3" key="1">
    <citation type="submission" date="2016-10" db="EMBL/GenBank/DDBJ databases">
        <authorList>
            <person name="Varghese N."/>
            <person name="Submissions S."/>
        </authorList>
    </citation>
    <scope>NUCLEOTIDE SEQUENCE [LARGE SCALE GENOMIC DNA]</scope>
    <source>
        <strain evidence="3">CGMCC 1.12402</strain>
    </source>
</reference>
<accession>A0A1I0MEM1</accession>
<sequence length="138" mass="15715">MQTQQGIFPSWMRGVLLAATAYNVLWGILIYSSPDSFYTWVLEGSDLTAPAIIPWQGRGVLLMAVVYFASALYPNKVWFFPFFGAFTKLAGGIWFYFVVLEKQINNHAIFHLLINDTVWIPLLIYIGIKAIAYKKLKS</sequence>
<keyword evidence="1" id="KW-0472">Membrane</keyword>
<name>A0A1I0MEM1_9BACT</name>
<organism evidence="2 3">
    <name type="scientific">Roseivirga pacifica</name>
    <dbReference type="NCBI Taxonomy" id="1267423"/>
    <lineage>
        <taxon>Bacteria</taxon>
        <taxon>Pseudomonadati</taxon>
        <taxon>Bacteroidota</taxon>
        <taxon>Cytophagia</taxon>
        <taxon>Cytophagales</taxon>
        <taxon>Roseivirgaceae</taxon>
        <taxon>Roseivirga</taxon>
    </lineage>
</organism>
<dbReference type="RefSeq" id="WP_090256642.1">
    <property type="nucleotide sequence ID" value="NZ_FOIR01000001.1"/>
</dbReference>